<accession>A0A0J9HD21</accession>
<proteinExistence type="predicted"/>
<evidence type="ECO:0000313" key="1">
    <source>
        <dbReference type="EMBL" id="KMW66954.1"/>
    </source>
</evidence>
<organism evidence="1">
    <name type="scientific">Ajellomyces dermatitidis (strain ATCC 18188 / CBS 674.68)</name>
    <name type="common">Blastomyces dermatitidis</name>
    <dbReference type="NCBI Taxonomy" id="653446"/>
    <lineage>
        <taxon>Eukaryota</taxon>
        <taxon>Fungi</taxon>
        <taxon>Dikarya</taxon>
        <taxon>Ascomycota</taxon>
        <taxon>Pezizomycotina</taxon>
        <taxon>Eurotiomycetes</taxon>
        <taxon>Eurotiomycetidae</taxon>
        <taxon>Onygenales</taxon>
        <taxon>Ajellomycetaceae</taxon>
        <taxon>Blastomyces</taxon>
    </lineage>
</organism>
<name>A0A0J9HD21_AJEDA</name>
<dbReference type="Proteomes" id="UP000007802">
    <property type="component" value="Unassembled WGS sequence"/>
</dbReference>
<protein>
    <submittedName>
        <fullName evidence="1">Uncharacterized protein</fullName>
    </submittedName>
</protein>
<reference evidence="1" key="1">
    <citation type="submission" date="2010-03" db="EMBL/GenBank/DDBJ databases">
        <title>Annotation of Blastomyces dermatitidis strain ATCC 18188.</title>
        <authorList>
            <consortium name="The Broad Institute Genome Sequencing Platform"/>
            <consortium name="Broad Institute Genome Sequencing Center for Infectious Disease."/>
            <person name="Cuomo C."/>
            <person name="Klein B."/>
            <person name="Sullivan T."/>
            <person name="Heitman J."/>
            <person name="Young S."/>
            <person name="Zeng Q."/>
            <person name="Gargeya S."/>
            <person name="Alvarado L."/>
            <person name="Berlin A.M."/>
            <person name="Chapman S.B."/>
            <person name="Chen Z."/>
            <person name="Freedman E."/>
            <person name="Gellesch M."/>
            <person name="Goldberg J."/>
            <person name="Griggs A."/>
            <person name="Gujja S."/>
            <person name="Heilman E."/>
            <person name="Heiman D."/>
            <person name="Howarth C."/>
            <person name="Mehta T."/>
            <person name="Neiman D."/>
            <person name="Pearson M."/>
            <person name="Roberts A."/>
            <person name="Saif S."/>
            <person name="Shea T."/>
            <person name="Shenoy N."/>
            <person name="Sisk P."/>
            <person name="Stolte C."/>
            <person name="Sykes S."/>
            <person name="White J."/>
            <person name="Yandava C."/>
            <person name="Haas B."/>
            <person name="Nusbaum C."/>
            <person name="Birren B."/>
        </authorList>
    </citation>
    <scope>NUCLEOTIDE SEQUENCE</scope>
    <source>
        <strain evidence="1">ATCC 18188</strain>
    </source>
</reference>
<gene>
    <name evidence="1" type="ORF">BDDG_11811</name>
</gene>
<sequence length="143" mass="16012">MKITSWDGMGGGLDVHSTLGAGTGMFTGRRGEGWLSLSNCMWPIMILETWMVDWPVNRTRPSPESAILSYPFSSPSSERRWISRVWLVYADRKFLVDCGRGMGAWGCLGCVGGMGGVCGFWAGIRIGRVEFSWKFSYYVSYRD</sequence>
<dbReference type="AlphaFoldDB" id="A0A0J9HD21"/>
<dbReference type="EMBL" id="GG749413">
    <property type="protein sequence ID" value="KMW66954.1"/>
    <property type="molecule type" value="Genomic_DNA"/>
</dbReference>